<organism evidence="4 5">
    <name type="scientific">Paractinoplanes ferrugineus</name>
    <dbReference type="NCBI Taxonomy" id="113564"/>
    <lineage>
        <taxon>Bacteria</taxon>
        <taxon>Bacillati</taxon>
        <taxon>Actinomycetota</taxon>
        <taxon>Actinomycetes</taxon>
        <taxon>Micromonosporales</taxon>
        <taxon>Micromonosporaceae</taxon>
        <taxon>Paractinoplanes</taxon>
    </lineage>
</organism>
<sequence>MLMAMLAGCGGSAAADAAAQAPAGVLTRVVSLARGAARPLPTTVWSLAGLTGKHPVVLFSHGLGGLPAQFAPIATTWARAGFIVLAPAYPHTNARVRVDRADIGNQPADAVHVLHAMERRDPRLDATRVAVVGFSAGGTTTLGMLGAGHDPGIRAAITVSGRRPPSAFGGPEIPVLFVHGDRDPTVPLRAGRMAYESLPWPKTWLTVAGGRHGEFLIPGRPGYPMVSGRILTFLRQAV</sequence>
<comment type="similarity">
    <text evidence="1">Belongs to the AB hydrolase superfamily.</text>
</comment>
<dbReference type="Pfam" id="PF01738">
    <property type="entry name" value="DLH"/>
    <property type="match status" value="1"/>
</dbReference>
<dbReference type="AlphaFoldDB" id="A0A919J3D1"/>
<gene>
    <name evidence="4" type="ORF">Afe05nite_47540</name>
</gene>
<dbReference type="PANTHER" id="PTHR22946">
    <property type="entry name" value="DIENELACTONE HYDROLASE DOMAIN-CONTAINING PROTEIN-RELATED"/>
    <property type="match status" value="1"/>
</dbReference>
<dbReference type="InterPro" id="IPR050261">
    <property type="entry name" value="FrsA_esterase"/>
</dbReference>
<feature type="domain" description="Dienelactone hydrolase" evidence="3">
    <location>
        <begin position="53"/>
        <end position="188"/>
    </location>
</feature>
<dbReference type="InterPro" id="IPR029058">
    <property type="entry name" value="AB_hydrolase_fold"/>
</dbReference>
<protein>
    <recommendedName>
        <fullName evidence="3">Dienelactone hydrolase domain-containing protein</fullName>
    </recommendedName>
</protein>
<evidence type="ECO:0000256" key="2">
    <source>
        <dbReference type="SAM" id="SignalP"/>
    </source>
</evidence>
<proteinExistence type="inferred from homology"/>
<reference evidence="4" key="1">
    <citation type="submission" date="2021-01" db="EMBL/GenBank/DDBJ databases">
        <title>Whole genome shotgun sequence of Actinoplanes ferrugineus NBRC 15555.</title>
        <authorList>
            <person name="Komaki H."/>
            <person name="Tamura T."/>
        </authorList>
    </citation>
    <scope>NUCLEOTIDE SEQUENCE</scope>
    <source>
        <strain evidence="4">NBRC 15555</strain>
    </source>
</reference>
<comment type="caution">
    <text evidence="4">The sequence shown here is derived from an EMBL/GenBank/DDBJ whole genome shotgun (WGS) entry which is preliminary data.</text>
</comment>
<dbReference type="InterPro" id="IPR002925">
    <property type="entry name" value="Dienelactn_hydro"/>
</dbReference>
<name>A0A919J3D1_9ACTN</name>
<evidence type="ECO:0000313" key="5">
    <source>
        <dbReference type="Proteomes" id="UP000598174"/>
    </source>
</evidence>
<keyword evidence="5" id="KW-1185">Reference proteome</keyword>
<dbReference type="SUPFAM" id="SSF53474">
    <property type="entry name" value="alpha/beta-Hydrolases"/>
    <property type="match status" value="1"/>
</dbReference>
<feature type="chain" id="PRO_5039345624" description="Dienelactone hydrolase domain-containing protein" evidence="2">
    <location>
        <begin position="18"/>
        <end position="238"/>
    </location>
</feature>
<accession>A0A919J3D1</accession>
<dbReference type="EMBL" id="BOMM01000044">
    <property type="protein sequence ID" value="GIE12914.1"/>
    <property type="molecule type" value="Genomic_DNA"/>
</dbReference>
<evidence type="ECO:0000313" key="4">
    <source>
        <dbReference type="EMBL" id="GIE12914.1"/>
    </source>
</evidence>
<evidence type="ECO:0000259" key="3">
    <source>
        <dbReference type="Pfam" id="PF01738"/>
    </source>
</evidence>
<evidence type="ECO:0000256" key="1">
    <source>
        <dbReference type="ARBA" id="ARBA00008645"/>
    </source>
</evidence>
<dbReference type="Proteomes" id="UP000598174">
    <property type="component" value="Unassembled WGS sequence"/>
</dbReference>
<dbReference type="Gene3D" id="3.40.50.1820">
    <property type="entry name" value="alpha/beta hydrolase"/>
    <property type="match status" value="1"/>
</dbReference>
<keyword evidence="2" id="KW-0732">Signal</keyword>
<feature type="signal peptide" evidence="2">
    <location>
        <begin position="1"/>
        <end position="17"/>
    </location>
</feature>